<evidence type="ECO:0000256" key="4">
    <source>
        <dbReference type="ARBA" id="ARBA00022840"/>
    </source>
</evidence>
<dbReference type="CDD" id="cd00200">
    <property type="entry name" value="WD40"/>
    <property type="match status" value="3"/>
</dbReference>
<dbReference type="InterPro" id="IPR018391">
    <property type="entry name" value="PQQ_b-propeller_rpt"/>
</dbReference>
<dbReference type="Pfam" id="PF00069">
    <property type="entry name" value="Pkinase"/>
    <property type="match status" value="1"/>
</dbReference>
<feature type="compositionally biased region" description="Low complexity" evidence="8">
    <location>
        <begin position="133"/>
        <end position="145"/>
    </location>
</feature>
<feature type="coiled-coil region" evidence="7">
    <location>
        <begin position="633"/>
        <end position="660"/>
    </location>
</feature>
<dbReference type="InterPro" id="IPR011047">
    <property type="entry name" value="Quinoprotein_ADH-like_sf"/>
</dbReference>
<dbReference type="SMART" id="SM00564">
    <property type="entry name" value="PQQ"/>
    <property type="match status" value="4"/>
</dbReference>
<dbReference type="GO" id="GO:0005524">
    <property type="term" value="F:ATP binding"/>
    <property type="evidence" value="ECO:0007669"/>
    <property type="project" value="UniProtKB-UniRule"/>
</dbReference>
<dbReference type="InterPro" id="IPR017441">
    <property type="entry name" value="Protein_kinase_ATP_BS"/>
</dbReference>
<feature type="repeat" description="WD" evidence="5">
    <location>
        <begin position="1226"/>
        <end position="1267"/>
    </location>
</feature>
<feature type="region of interest" description="Disordered" evidence="8">
    <location>
        <begin position="132"/>
        <end position="165"/>
    </location>
</feature>
<dbReference type="PROSITE" id="PS50294">
    <property type="entry name" value="WD_REPEATS_REGION"/>
    <property type="match status" value="14"/>
</dbReference>
<feature type="binding site" evidence="6">
    <location>
        <position position="333"/>
    </location>
    <ligand>
        <name>ATP</name>
        <dbReference type="ChEBI" id="CHEBI:30616"/>
    </ligand>
</feature>
<feature type="region of interest" description="Disordered" evidence="8">
    <location>
        <begin position="215"/>
        <end position="279"/>
    </location>
</feature>
<feature type="repeat" description="WD" evidence="5">
    <location>
        <begin position="1697"/>
        <end position="1738"/>
    </location>
</feature>
<reference evidence="11 12" key="1">
    <citation type="submission" date="2019-02" db="EMBL/GenBank/DDBJ databases">
        <title>Deep-cultivation of Planctomycetes and their phenomic and genomic characterization uncovers novel biology.</title>
        <authorList>
            <person name="Wiegand S."/>
            <person name="Jogler M."/>
            <person name="Boedeker C."/>
            <person name="Pinto D."/>
            <person name="Vollmers J."/>
            <person name="Rivas-Marin E."/>
            <person name="Kohn T."/>
            <person name="Peeters S.H."/>
            <person name="Heuer A."/>
            <person name="Rast P."/>
            <person name="Oberbeckmann S."/>
            <person name="Bunk B."/>
            <person name="Jeske O."/>
            <person name="Meyerdierks A."/>
            <person name="Storesund J.E."/>
            <person name="Kallscheuer N."/>
            <person name="Luecker S."/>
            <person name="Lage O.M."/>
            <person name="Pohl T."/>
            <person name="Merkel B.J."/>
            <person name="Hornburger P."/>
            <person name="Mueller R.-W."/>
            <person name="Bruemmer F."/>
            <person name="Labrenz M."/>
            <person name="Spormann A.M."/>
            <person name="Op den Camp H."/>
            <person name="Overmann J."/>
            <person name="Amann R."/>
            <person name="Jetten M.S.M."/>
            <person name="Mascher T."/>
            <person name="Medema M.H."/>
            <person name="Devos D.P."/>
            <person name="Kaster A.-K."/>
            <person name="Ovreas L."/>
            <person name="Rohde M."/>
            <person name="Galperin M.Y."/>
            <person name="Jogler C."/>
        </authorList>
    </citation>
    <scope>NUCLEOTIDE SEQUENCE [LARGE SCALE GENOMIC DNA]</scope>
    <source>
        <strain evidence="11 12">ETA_A8</strain>
    </source>
</reference>
<dbReference type="SMART" id="SM00320">
    <property type="entry name" value="WD40"/>
    <property type="match status" value="21"/>
</dbReference>
<feature type="coiled-coil region" evidence="7">
    <location>
        <begin position="697"/>
        <end position="806"/>
    </location>
</feature>
<dbReference type="InterPro" id="IPR008271">
    <property type="entry name" value="Ser/Thr_kinase_AS"/>
</dbReference>
<feature type="repeat" description="WD" evidence="5">
    <location>
        <begin position="1276"/>
        <end position="1299"/>
    </location>
</feature>
<dbReference type="InterPro" id="IPR000719">
    <property type="entry name" value="Prot_kinase_dom"/>
</dbReference>
<dbReference type="InterPro" id="IPR036322">
    <property type="entry name" value="WD40_repeat_dom_sf"/>
</dbReference>
<evidence type="ECO:0000256" key="9">
    <source>
        <dbReference type="SAM" id="Phobius"/>
    </source>
</evidence>
<evidence type="ECO:0000259" key="10">
    <source>
        <dbReference type="PROSITE" id="PS50011"/>
    </source>
</evidence>
<evidence type="ECO:0000256" key="1">
    <source>
        <dbReference type="ARBA" id="ARBA00022574"/>
    </source>
</evidence>
<name>A0A517YDZ4_9BACT</name>
<feature type="repeat" description="WD" evidence="5">
    <location>
        <begin position="1527"/>
        <end position="1568"/>
    </location>
</feature>
<keyword evidence="1 5" id="KW-0853">WD repeat</keyword>
<dbReference type="EC" id="2.7.11.1" evidence="11"/>
<dbReference type="Gene3D" id="1.10.510.10">
    <property type="entry name" value="Transferase(Phosphotransferase) domain 1"/>
    <property type="match status" value="1"/>
</dbReference>
<keyword evidence="11" id="KW-0418">Kinase</keyword>
<feature type="repeat" description="WD" evidence="5">
    <location>
        <begin position="1094"/>
        <end position="1135"/>
    </location>
</feature>
<proteinExistence type="predicted"/>
<feature type="repeat" description="WD" evidence="5">
    <location>
        <begin position="1573"/>
        <end position="1611"/>
    </location>
</feature>
<dbReference type="PROSITE" id="PS00108">
    <property type="entry name" value="PROTEIN_KINASE_ST"/>
    <property type="match status" value="1"/>
</dbReference>
<dbReference type="CDD" id="cd14014">
    <property type="entry name" value="STKc_PknB_like"/>
    <property type="match status" value="1"/>
</dbReference>
<feature type="transmembrane region" description="Helical" evidence="9">
    <location>
        <begin position="667"/>
        <end position="686"/>
    </location>
</feature>
<sequence length="1789" mass="191180">MRSCPHCSHAFDDNASSPAQCPACERQLTVQDIGSATLEFDSPAQEPPAVGSGTVVPDSPEIAATYDSTEIAAKNDSAEIAATYDSTEIAAKHDSAEIAAKHDSAEIAATYDSTEIAATYDSSVILPLERPEGTTGKAKGGKPPAAIDPTNTGMTIQAGRFTPNPEEMNDVEEIFKTIDVSDSGSGSGLIGGAGKTTPLNRNDLTAMWDSSQDFSVQPGAPLSHTAVSPPGSSIVPLSHTAISPPSGSRAASGSGAPPGGSGARKSSHSGGSGSESLENSLVIQPRVLRNEGDGQSELVERIDYNLLRKLGEGGMGIVYAARQSSIRRTVALKMLKGSGVKQSAQREKFLAEAVITGDLEHPNIVPIYDLGRDEEGAIFYAMKHVKGTPWDKLLPQKSTAENLEILLKTADGVAFAHSRGVLHRDLKPENVMIGEFGEVLVMDWGLALSMINPPANVALGGTPAYMAPEMTFGPVQLINATSDVYLLGAILFEIVTGKRPHGGPTVTRCLMSAAKNEIITTDKSGELVDIARKAMATRQEDRYPGVREFQAALREYQSHSESIALSVRALDDLAEARRTDNYETYARALFAFQEAFTLWAGNSRAQVGVTDATQAYAQCAFRKGDYDLGLSLLDAKDSRFADLREQLSQARQERDSRQRRLRTARRIGAGLAAAMLLIVTGAFFWIRAEAQRARAAEVVARNERAEAVKQKQTAEEERARAESARAEEEQQRKIAEQQRMEAVAARQQEKLQREAAETQRAIAVAAQREEEQQRRIADEQKAAAVLARQEEQKQRQVAEQARVKEEYEAYVARLGLASSKIQENAFDHALALLKECPPQLRNWEWGRLYYLCTRDERTLEAGVPMETLDISPNGQQLVVGGWGGEIRILNINSEDAPVKINTGAAEVFAVAFSPDGKTIAAGTSAKPEYVSLWDAQSGQRRGGLQGHADAVISVRFSRSGESLLTGSYDNTARLWNLADRTSRTFRGHDWWVWSAEFSPDEKQIVTASQDGSAIVWTLATGKASPPFLGHTGPVFAASFAPDGRTIASASYDKRILLWDPTQLREVDLERVLGSDRTGPGVKEDTSAATPFVALTGHSAAVRSVQFSADGKMLVSAGNDNVVCLWDVPDHKLVKKFRGHASRVAIARFAPGGDRIASAGLDRFVKLWRISQYEEMKILGGRVLHGHRDSILGAAFSPDGNTVVTASRDKTASAWNAATGERLRTYDEGHQYLASAAWCFPDGKRVLTAAADNSSRIWDVATGAQQAVLVGTGPHAAVALAPSGDFIVSGSDDRSLRIWSPAGKLLREFAGLASEITAIAVSQDEARILTGDAVGRVRLLSAADGKTLWENRSHSRAVTSAAFLGTGDTAVTASLDHTVAVWNVATGKEDAARLLRHPAAVTSLAVSSDGGTALTACADKQVRQWNLATGSLVRTLPVDDIAVTGVAITPDGKRALTATAQNQVRLWNLADGTELVVPGMGKGPFLDLAATTLLAWSATFSPTGDRVLTAGGAEAHLWDAADSKLLVAFSPQSAVSSVQFSPSGDELVTGSWDKAARVWNSATGATLLKLGGVHTRFVNASAFSPDGTQVITASDDQTACLWDATTGRQLQSLVGHTGSVTDVAFSRDGKQALTASADKTARIWDVRTGKTLHVLTGHTQAVLRAAFSVDGRRVLTGSDDTTARLWNAETGEYLGVTLAGHTASVTAAAFSRDGSRVFTGSKDMTVKVWDPATGKEVLTLPGHAQEVTVATASPDGRRLLTASRDGTAILWDSLPWQEPAVVPQPAPPPR</sequence>
<evidence type="ECO:0000256" key="7">
    <source>
        <dbReference type="SAM" id="Coils"/>
    </source>
</evidence>
<evidence type="ECO:0000313" key="11">
    <source>
        <dbReference type="EMBL" id="QDU28463.1"/>
    </source>
</evidence>
<keyword evidence="2" id="KW-0677">Repeat</keyword>
<keyword evidence="4 6" id="KW-0067">ATP-binding</keyword>
<feature type="repeat" description="WD" evidence="5">
    <location>
        <begin position="1183"/>
        <end position="1224"/>
    </location>
</feature>
<accession>A0A517YDZ4</accession>
<dbReference type="InterPro" id="IPR019775">
    <property type="entry name" value="WD40_repeat_CS"/>
</dbReference>
<feature type="repeat" description="WD" evidence="5">
    <location>
        <begin position="1654"/>
        <end position="1695"/>
    </location>
</feature>
<evidence type="ECO:0000256" key="3">
    <source>
        <dbReference type="ARBA" id="ARBA00022741"/>
    </source>
</evidence>
<dbReference type="OrthoDB" id="9765809at2"/>
<feature type="domain" description="Protein kinase" evidence="10">
    <location>
        <begin position="304"/>
        <end position="557"/>
    </location>
</feature>
<gene>
    <name evidence="11" type="primary">pknD_3</name>
    <name evidence="11" type="ORF">ETAA8_35640</name>
</gene>
<dbReference type="InterPro" id="IPR015943">
    <property type="entry name" value="WD40/YVTN_repeat-like_dom_sf"/>
</dbReference>
<dbReference type="SUPFAM" id="SSF56112">
    <property type="entry name" value="Protein kinase-like (PK-like)"/>
    <property type="match status" value="1"/>
</dbReference>
<feature type="repeat" description="WD" evidence="5">
    <location>
        <begin position="985"/>
        <end position="1026"/>
    </location>
</feature>
<dbReference type="Proteomes" id="UP000315017">
    <property type="component" value="Chromosome"/>
</dbReference>
<feature type="repeat" description="WD" evidence="5">
    <location>
        <begin position="1612"/>
        <end position="1653"/>
    </location>
</feature>
<evidence type="ECO:0000256" key="6">
    <source>
        <dbReference type="PROSITE-ProRule" id="PRU10141"/>
    </source>
</evidence>
<dbReference type="SUPFAM" id="SSF50978">
    <property type="entry name" value="WD40 repeat-like"/>
    <property type="match status" value="1"/>
</dbReference>
<feature type="repeat" description="WD" evidence="5">
    <location>
        <begin position="1739"/>
        <end position="1771"/>
    </location>
</feature>
<keyword evidence="9" id="KW-1133">Transmembrane helix</keyword>
<keyword evidence="9" id="KW-0812">Transmembrane</keyword>
<dbReference type="SUPFAM" id="SSF50998">
    <property type="entry name" value="Quinoprotein alcohol dehydrogenase-like"/>
    <property type="match status" value="2"/>
</dbReference>
<dbReference type="PROSITE" id="PS00107">
    <property type="entry name" value="PROTEIN_KINASE_ATP"/>
    <property type="match status" value="1"/>
</dbReference>
<keyword evidence="9" id="KW-0472">Membrane</keyword>
<dbReference type="SMART" id="SM00220">
    <property type="entry name" value="S_TKc"/>
    <property type="match status" value="1"/>
</dbReference>
<dbReference type="InterPro" id="IPR001680">
    <property type="entry name" value="WD40_rpt"/>
</dbReference>
<organism evidence="11 12">
    <name type="scientific">Anatilimnocola aggregata</name>
    <dbReference type="NCBI Taxonomy" id="2528021"/>
    <lineage>
        <taxon>Bacteria</taxon>
        <taxon>Pseudomonadati</taxon>
        <taxon>Planctomycetota</taxon>
        <taxon>Planctomycetia</taxon>
        <taxon>Pirellulales</taxon>
        <taxon>Pirellulaceae</taxon>
        <taxon>Anatilimnocola</taxon>
    </lineage>
</organism>
<dbReference type="KEGG" id="aagg:ETAA8_35640"/>
<dbReference type="PRINTS" id="PR00320">
    <property type="entry name" value="GPROTEINBRPT"/>
</dbReference>
<dbReference type="Pfam" id="PF00400">
    <property type="entry name" value="WD40"/>
    <property type="match status" value="17"/>
</dbReference>
<dbReference type="Gene3D" id="2.130.10.10">
    <property type="entry name" value="YVTN repeat-like/Quinoprotein amine dehydrogenase"/>
    <property type="match status" value="6"/>
</dbReference>
<feature type="repeat" description="WD" evidence="5">
    <location>
        <begin position="1027"/>
        <end position="1059"/>
    </location>
</feature>
<dbReference type="PROSITE" id="PS50082">
    <property type="entry name" value="WD_REPEATS_2"/>
    <property type="match status" value="17"/>
</dbReference>
<dbReference type="InterPro" id="IPR020472">
    <property type="entry name" value="WD40_PAC1"/>
</dbReference>
<feature type="repeat" description="WD" evidence="5">
    <location>
        <begin position="1350"/>
        <end position="1391"/>
    </location>
</feature>
<keyword evidence="11" id="KW-0808">Transferase</keyword>
<dbReference type="EMBL" id="CP036274">
    <property type="protein sequence ID" value="QDU28463.1"/>
    <property type="molecule type" value="Genomic_DNA"/>
</dbReference>
<dbReference type="PROSITE" id="PS50011">
    <property type="entry name" value="PROTEIN_KINASE_DOM"/>
    <property type="match status" value="1"/>
</dbReference>
<dbReference type="Gene3D" id="3.30.200.20">
    <property type="entry name" value="Phosphorylase Kinase, domain 1"/>
    <property type="match status" value="1"/>
</dbReference>
<keyword evidence="12" id="KW-1185">Reference proteome</keyword>
<evidence type="ECO:0000313" key="12">
    <source>
        <dbReference type="Proteomes" id="UP000315017"/>
    </source>
</evidence>
<dbReference type="InterPro" id="IPR050349">
    <property type="entry name" value="WD_LIS1/nudF_dynein_reg"/>
</dbReference>
<dbReference type="PANTHER" id="PTHR44129">
    <property type="entry name" value="WD REPEAT-CONTAINING PROTEIN POP1"/>
    <property type="match status" value="1"/>
</dbReference>
<feature type="repeat" description="WD" evidence="5">
    <location>
        <begin position="944"/>
        <end position="985"/>
    </location>
</feature>
<dbReference type="PROSITE" id="PS00678">
    <property type="entry name" value="WD_REPEATS_1"/>
    <property type="match status" value="8"/>
</dbReference>
<evidence type="ECO:0000256" key="8">
    <source>
        <dbReference type="SAM" id="MobiDB-lite"/>
    </source>
</evidence>
<evidence type="ECO:0000256" key="2">
    <source>
        <dbReference type="ARBA" id="ARBA00022737"/>
    </source>
</evidence>
<feature type="compositionally biased region" description="Low complexity" evidence="8">
    <location>
        <begin position="243"/>
        <end position="255"/>
    </location>
</feature>
<feature type="repeat" description="WD" evidence="5">
    <location>
        <begin position="1435"/>
        <end position="1476"/>
    </location>
</feature>
<feature type="compositionally biased region" description="Gly residues" evidence="8">
    <location>
        <begin position="185"/>
        <end position="194"/>
    </location>
</feature>
<protein>
    <submittedName>
        <fullName evidence="11">Serine/threonine-protein kinase PknD</fullName>
        <ecNumber evidence="11">2.7.11.1</ecNumber>
    </submittedName>
</protein>
<feature type="repeat" description="WD" evidence="5">
    <location>
        <begin position="1136"/>
        <end position="1177"/>
    </location>
</feature>
<feature type="region of interest" description="Disordered" evidence="8">
    <location>
        <begin position="180"/>
        <end position="202"/>
    </location>
</feature>
<keyword evidence="7" id="KW-0175">Coiled coil</keyword>
<dbReference type="GO" id="GO:0004674">
    <property type="term" value="F:protein serine/threonine kinase activity"/>
    <property type="evidence" value="ECO:0007669"/>
    <property type="project" value="UniProtKB-EC"/>
</dbReference>
<feature type="repeat" description="WD" evidence="5">
    <location>
        <begin position="1393"/>
        <end position="1434"/>
    </location>
</feature>
<dbReference type="InterPro" id="IPR011009">
    <property type="entry name" value="Kinase-like_dom_sf"/>
</dbReference>
<evidence type="ECO:0000256" key="5">
    <source>
        <dbReference type="PROSITE-ProRule" id="PRU00221"/>
    </source>
</evidence>
<keyword evidence="3 6" id="KW-0547">Nucleotide-binding</keyword>